<sequence>MGNGFSADEYIEIVHQWIINIHRELYKTNAQIDPAALIVDEVLNSTDTKADEIRREIRNVLNNLENALKYAPNRTLYLIVIFTVIAIFWLISVCLIYRIIRIYRRIQHIIKEPNDPMDHNLRFSSPSFSPLDDCTEPLISHCQHSFYTQIPPRSSSKRFQHDAVHTMYT</sequence>
<keyword evidence="4" id="KW-1185">Reference proteome</keyword>
<dbReference type="AlphaFoldDB" id="A0ABD6F0Q0"/>
<keyword evidence="1" id="KW-0175">Coiled coil</keyword>
<evidence type="ECO:0000313" key="4">
    <source>
        <dbReference type="Proteomes" id="UP001608902"/>
    </source>
</evidence>
<evidence type="ECO:0000256" key="2">
    <source>
        <dbReference type="SAM" id="Phobius"/>
    </source>
</evidence>
<evidence type="ECO:0000256" key="1">
    <source>
        <dbReference type="SAM" id="Coils"/>
    </source>
</evidence>
<feature type="transmembrane region" description="Helical" evidence="2">
    <location>
        <begin position="76"/>
        <end position="100"/>
    </location>
</feature>
<name>A0ABD6F0Q0_9BILA</name>
<keyword evidence="2" id="KW-1133">Transmembrane helix</keyword>
<feature type="coiled-coil region" evidence="1">
    <location>
        <begin position="43"/>
        <end position="70"/>
    </location>
</feature>
<organism evidence="3 4">
    <name type="scientific">Gnathostoma spinigerum</name>
    <dbReference type="NCBI Taxonomy" id="75299"/>
    <lineage>
        <taxon>Eukaryota</taxon>
        <taxon>Metazoa</taxon>
        <taxon>Ecdysozoa</taxon>
        <taxon>Nematoda</taxon>
        <taxon>Chromadorea</taxon>
        <taxon>Rhabditida</taxon>
        <taxon>Spirurina</taxon>
        <taxon>Gnathostomatomorpha</taxon>
        <taxon>Gnathostomatoidea</taxon>
        <taxon>Gnathostomatidae</taxon>
        <taxon>Gnathostoma</taxon>
    </lineage>
</organism>
<keyword evidence="2" id="KW-0812">Transmembrane</keyword>
<accession>A0ABD6F0Q0</accession>
<comment type="caution">
    <text evidence="3">The sequence shown here is derived from an EMBL/GenBank/DDBJ whole genome shotgun (WGS) entry which is preliminary data.</text>
</comment>
<dbReference type="Proteomes" id="UP001608902">
    <property type="component" value="Unassembled WGS sequence"/>
</dbReference>
<reference evidence="3 4" key="1">
    <citation type="submission" date="2024-08" db="EMBL/GenBank/DDBJ databases">
        <title>Gnathostoma spinigerum genome.</title>
        <authorList>
            <person name="Gonzalez-Bertolin B."/>
            <person name="Monzon S."/>
            <person name="Zaballos A."/>
            <person name="Jimenez P."/>
            <person name="Dekumyoy P."/>
            <person name="Varona S."/>
            <person name="Cuesta I."/>
            <person name="Sumanam S."/>
            <person name="Adisakwattana P."/>
            <person name="Gasser R.B."/>
            <person name="Hernandez-Gonzalez A."/>
            <person name="Young N.D."/>
            <person name="Perteguer M.J."/>
        </authorList>
    </citation>
    <scope>NUCLEOTIDE SEQUENCE [LARGE SCALE GENOMIC DNA]</scope>
    <source>
        <strain evidence="3">AL3</strain>
        <tissue evidence="3">Liver</tissue>
    </source>
</reference>
<proteinExistence type="predicted"/>
<evidence type="ECO:0000313" key="3">
    <source>
        <dbReference type="EMBL" id="MFH4982275.1"/>
    </source>
</evidence>
<keyword evidence="2" id="KW-0472">Membrane</keyword>
<protein>
    <submittedName>
        <fullName evidence="3">Uncharacterized protein</fullName>
    </submittedName>
</protein>
<gene>
    <name evidence="3" type="ORF">AB6A40_008984</name>
</gene>
<dbReference type="EMBL" id="JBGFUD010008913">
    <property type="protein sequence ID" value="MFH4982275.1"/>
    <property type="molecule type" value="Genomic_DNA"/>
</dbReference>